<proteinExistence type="predicted"/>
<evidence type="ECO:0000259" key="7">
    <source>
        <dbReference type="PROSITE" id="PS51173"/>
    </source>
</evidence>
<feature type="signal peptide" evidence="5">
    <location>
        <begin position="1"/>
        <end position="25"/>
    </location>
</feature>
<sequence length="559" mass="56992">MRARVILTLLVSLLAFGLGVPPAQAQVVGGFDFGRAEVSVTGLQVPWALAFLPDGSALASERNTGRVMQVRPGQAPVQVATVSGVSASGESGLLGLAVSPSYAQDGWVYAYFTSTSGDNRLVRFQLSAPQTQTVLFSGVPSATIHDGGRIAFGPDGMLYVATGDANNSANAQNLNSPAGKILRMTPTGGVPSGNPFAGSRVWSYGHRNVQGLAWDAQGRMYATEFGQNTWDEVNQIVAGGNYGWPTCEGTCSNTSFRNPIVTWTTAEASPSGLAYANGTLFAAALRGQRVWAVPLTSSGGAGTPVPELQGAYGRLRAVAVGPDGWLWLGTSNRDGRGTPVAQDDRIIRVPPATSGTDTAPPTAPGLPSASGTTTATTTLTWAASTDNVGVTGYDILRAPGASGGSFTQAGTSATTTFTDSGLSAGTTYRYQVRARDAAGNLSPVSGTVTVTTTTGGTPGGCTATATTQTQWSTGYVIQPVTVANTGTSARNGWTVTFALPAGHAITGSWNVVLTVSGGTVTARNAAHNGALGAGQSTTFGFQASRAGGNTQLPSGYDCT</sequence>
<dbReference type="InterPro" id="IPR011041">
    <property type="entry name" value="Quinoprot_gluc/sorb_DH_b-prop"/>
</dbReference>
<name>A0ABP5PGT0_9ACTN</name>
<dbReference type="InterPro" id="IPR003961">
    <property type="entry name" value="FN3_dom"/>
</dbReference>
<dbReference type="CDD" id="cd00063">
    <property type="entry name" value="FN3"/>
    <property type="match status" value="1"/>
</dbReference>
<dbReference type="EMBL" id="BAAAQX010000018">
    <property type="protein sequence ID" value="GAA2210925.1"/>
    <property type="molecule type" value="Genomic_DNA"/>
</dbReference>
<accession>A0ABP5PGT0</accession>
<protein>
    <recommendedName>
        <fullName evidence="10">Oxidoreductase</fullName>
    </recommendedName>
</protein>
<dbReference type="InterPro" id="IPR036116">
    <property type="entry name" value="FN3_sf"/>
</dbReference>
<gene>
    <name evidence="8" type="ORF">GCM10009850_063840</name>
</gene>
<keyword evidence="9" id="KW-1185">Reference proteome</keyword>
<dbReference type="Gene3D" id="2.60.40.10">
    <property type="entry name" value="Immunoglobulins"/>
    <property type="match status" value="1"/>
</dbReference>
<keyword evidence="5" id="KW-0732">Signal</keyword>
<reference evidence="9" key="1">
    <citation type="journal article" date="2019" name="Int. J. Syst. Evol. Microbiol.">
        <title>The Global Catalogue of Microorganisms (GCM) 10K type strain sequencing project: providing services to taxonomists for standard genome sequencing and annotation.</title>
        <authorList>
            <consortium name="The Broad Institute Genomics Platform"/>
            <consortium name="The Broad Institute Genome Sequencing Center for Infectious Disease"/>
            <person name="Wu L."/>
            <person name="Ma J."/>
        </authorList>
    </citation>
    <scope>NUCLEOTIDE SEQUENCE [LARGE SCALE GENOMIC DNA]</scope>
    <source>
        <strain evidence="9">JCM 16114</strain>
    </source>
</reference>
<feature type="chain" id="PRO_5045080376" description="Oxidoreductase" evidence="5">
    <location>
        <begin position="26"/>
        <end position="559"/>
    </location>
</feature>
<dbReference type="InterPro" id="IPR001919">
    <property type="entry name" value="CBD2"/>
</dbReference>
<dbReference type="SMART" id="SM00637">
    <property type="entry name" value="CBD_II"/>
    <property type="match status" value="1"/>
</dbReference>
<dbReference type="InterPro" id="IPR013783">
    <property type="entry name" value="Ig-like_fold"/>
</dbReference>
<comment type="caution">
    <text evidence="8">The sequence shown here is derived from an EMBL/GenBank/DDBJ whole genome shotgun (WGS) entry which is preliminary data.</text>
</comment>
<dbReference type="Pfam" id="PF00553">
    <property type="entry name" value="CBM_2"/>
    <property type="match status" value="1"/>
</dbReference>
<dbReference type="InterPro" id="IPR012291">
    <property type="entry name" value="CBM2_carb-bd_dom_sf"/>
</dbReference>
<feature type="domain" description="Fibronectin type-III" evidence="6">
    <location>
        <begin position="363"/>
        <end position="455"/>
    </location>
</feature>
<evidence type="ECO:0000313" key="9">
    <source>
        <dbReference type="Proteomes" id="UP001499843"/>
    </source>
</evidence>
<dbReference type="PANTHER" id="PTHR19328:SF13">
    <property type="entry name" value="HIPL1 PROTEIN"/>
    <property type="match status" value="1"/>
</dbReference>
<organism evidence="8 9">
    <name type="scientific">Nonomuraea monospora</name>
    <dbReference type="NCBI Taxonomy" id="568818"/>
    <lineage>
        <taxon>Bacteria</taxon>
        <taxon>Bacillati</taxon>
        <taxon>Actinomycetota</taxon>
        <taxon>Actinomycetes</taxon>
        <taxon>Streptosporangiales</taxon>
        <taxon>Streptosporangiaceae</taxon>
        <taxon>Nonomuraea</taxon>
    </lineage>
</organism>
<dbReference type="Pfam" id="PF07995">
    <property type="entry name" value="GSDH"/>
    <property type="match status" value="1"/>
</dbReference>
<keyword evidence="2" id="KW-0326">Glycosidase</keyword>
<evidence type="ECO:0000256" key="1">
    <source>
        <dbReference type="ARBA" id="ARBA00023277"/>
    </source>
</evidence>
<evidence type="ECO:0000256" key="4">
    <source>
        <dbReference type="SAM" id="MobiDB-lite"/>
    </source>
</evidence>
<evidence type="ECO:0000256" key="5">
    <source>
        <dbReference type="SAM" id="SignalP"/>
    </source>
</evidence>
<evidence type="ECO:0000313" key="8">
    <source>
        <dbReference type="EMBL" id="GAA2210925.1"/>
    </source>
</evidence>
<dbReference type="SUPFAM" id="SSF49384">
    <property type="entry name" value="Carbohydrate-binding domain"/>
    <property type="match status" value="1"/>
</dbReference>
<dbReference type="PROSITE" id="PS51173">
    <property type="entry name" value="CBM2"/>
    <property type="match status" value="1"/>
</dbReference>
<dbReference type="RefSeq" id="WP_344482573.1">
    <property type="nucleotide sequence ID" value="NZ_BAAAQX010000018.1"/>
</dbReference>
<keyword evidence="2" id="KW-0378">Hydrolase</keyword>
<evidence type="ECO:0008006" key="10">
    <source>
        <dbReference type="Google" id="ProtNLM"/>
    </source>
</evidence>
<evidence type="ECO:0000256" key="2">
    <source>
        <dbReference type="ARBA" id="ARBA00023295"/>
    </source>
</evidence>
<feature type="domain" description="CBM2" evidence="7">
    <location>
        <begin position="454"/>
        <end position="559"/>
    </location>
</feature>
<dbReference type="InterPro" id="IPR011042">
    <property type="entry name" value="6-blade_b-propeller_TolB-like"/>
</dbReference>
<dbReference type="Gene3D" id="2.60.40.290">
    <property type="match status" value="1"/>
</dbReference>
<dbReference type="SUPFAM" id="SSF49265">
    <property type="entry name" value="Fibronectin type III"/>
    <property type="match status" value="1"/>
</dbReference>
<dbReference type="Pfam" id="PF00041">
    <property type="entry name" value="fn3"/>
    <property type="match status" value="1"/>
</dbReference>
<dbReference type="InterPro" id="IPR012938">
    <property type="entry name" value="Glc/Sorbosone_DH"/>
</dbReference>
<dbReference type="Proteomes" id="UP001499843">
    <property type="component" value="Unassembled WGS sequence"/>
</dbReference>
<dbReference type="PROSITE" id="PS50853">
    <property type="entry name" value="FN3"/>
    <property type="match status" value="1"/>
</dbReference>
<dbReference type="SMART" id="SM00060">
    <property type="entry name" value="FN3"/>
    <property type="match status" value="1"/>
</dbReference>
<dbReference type="SUPFAM" id="SSF50952">
    <property type="entry name" value="Soluble quinoprotein glucose dehydrogenase"/>
    <property type="match status" value="1"/>
</dbReference>
<dbReference type="InterPro" id="IPR008965">
    <property type="entry name" value="CBM2/CBM3_carb-bd_dom_sf"/>
</dbReference>
<dbReference type="Gene3D" id="2.120.10.30">
    <property type="entry name" value="TolB, C-terminal domain"/>
    <property type="match status" value="1"/>
</dbReference>
<keyword evidence="1" id="KW-0119">Carbohydrate metabolism</keyword>
<keyword evidence="3" id="KW-0624">Polysaccharide degradation</keyword>
<evidence type="ECO:0000256" key="3">
    <source>
        <dbReference type="ARBA" id="ARBA00023326"/>
    </source>
</evidence>
<dbReference type="PANTHER" id="PTHR19328">
    <property type="entry name" value="HEDGEHOG-INTERACTING PROTEIN"/>
    <property type="match status" value="1"/>
</dbReference>
<feature type="region of interest" description="Disordered" evidence="4">
    <location>
        <begin position="350"/>
        <end position="373"/>
    </location>
</feature>
<evidence type="ECO:0000259" key="6">
    <source>
        <dbReference type="PROSITE" id="PS50853"/>
    </source>
</evidence>